<sequence>MKFLQLSLLMVAAFLARETVAAVKIGVLLKDRDLFWSAAEKGALDAARAAGAEVIVKAPLTPNSLSQQLAMLNALLKEPIDALVVAPLTPEDFRGPIEALRAKGVKIVALDTALPEGLADVFVGYNQVVMAEDAGRFLAELVPDGDRAALLRANSIEGMSVREKTLIATFRAARGQATLYTDVVAGSEKQDDYAKSVMLLERHPNVRAVCTPFSAASLAMIRALQDKGLAGKVLQVGFGSSLPDAVATAIENGSMAGWVAQQPRLIGSKGVEAAVQLLAGQTLPASLDVPYFLVTKANLNTAEVQAIRR</sequence>
<evidence type="ECO:0000256" key="4">
    <source>
        <dbReference type="SAM" id="SignalP"/>
    </source>
</evidence>
<protein>
    <submittedName>
        <fullName evidence="6">Periplasmic binding protein/LacI transcriptional regulator</fullName>
    </submittedName>
</protein>
<feature type="chain" id="PRO_5002774799" evidence="4">
    <location>
        <begin position="22"/>
        <end position="309"/>
    </location>
</feature>
<comment type="subcellular location">
    <subcellularLocation>
        <location evidence="1">Cell envelope</location>
    </subcellularLocation>
</comment>
<gene>
    <name evidence="6" type="ordered locus">Oter_0165</name>
</gene>
<evidence type="ECO:0000313" key="7">
    <source>
        <dbReference type="Proteomes" id="UP000007013"/>
    </source>
</evidence>
<dbReference type="PANTHER" id="PTHR46847:SF1">
    <property type="entry name" value="D-ALLOSE-BINDING PERIPLASMIC PROTEIN-RELATED"/>
    <property type="match status" value="1"/>
</dbReference>
<keyword evidence="3 4" id="KW-0732">Signal</keyword>
<dbReference type="EMBL" id="CP001032">
    <property type="protein sequence ID" value="ACB73456.1"/>
    <property type="molecule type" value="Genomic_DNA"/>
</dbReference>
<accession>B1ZN87</accession>
<dbReference type="InterPro" id="IPR025997">
    <property type="entry name" value="SBP_2_dom"/>
</dbReference>
<reference evidence="6 7" key="1">
    <citation type="journal article" date="2011" name="J. Bacteriol.">
        <title>Genome sequence of the verrucomicrobium Opitutus terrae PB90-1, an abundant inhabitant of rice paddy soil ecosystems.</title>
        <authorList>
            <person name="van Passel M.W."/>
            <person name="Kant R."/>
            <person name="Palva A."/>
            <person name="Copeland A."/>
            <person name="Lucas S."/>
            <person name="Lapidus A."/>
            <person name="Glavina del Rio T."/>
            <person name="Pitluck S."/>
            <person name="Goltsman E."/>
            <person name="Clum A."/>
            <person name="Sun H."/>
            <person name="Schmutz J."/>
            <person name="Larimer F.W."/>
            <person name="Land M.L."/>
            <person name="Hauser L."/>
            <person name="Kyrpides N."/>
            <person name="Mikhailova N."/>
            <person name="Richardson P.P."/>
            <person name="Janssen P.H."/>
            <person name="de Vos W.M."/>
            <person name="Smidt H."/>
        </authorList>
    </citation>
    <scope>NUCLEOTIDE SEQUENCE [LARGE SCALE GENOMIC DNA]</scope>
    <source>
        <strain evidence="7">DSM 11246 / JCM 15787 / PB90-1</strain>
    </source>
</reference>
<proteinExistence type="inferred from homology"/>
<organism evidence="6 7">
    <name type="scientific">Opitutus terrae (strain DSM 11246 / JCM 15787 / PB90-1)</name>
    <dbReference type="NCBI Taxonomy" id="452637"/>
    <lineage>
        <taxon>Bacteria</taxon>
        <taxon>Pseudomonadati</taxon>
        <taxon>Verrucomicrobiota</taxon>
        <taxon>Opitutia</taxon>
        <taxon>Opitutales</taxon>
        <taxon>Opitutaceae</taxon>
        <taxon>Opitutus</taxon>
    </lineage>
</organism>
<dbReference type="PANTHER" id="PTHR46847">
    <property type="entry name" value="D-ALLOSE-BINDING PERIPLASMIC PROTEIN-RELATED"/>
    <property type="match status" value="1"/>
</dbReference>
<name>B1ZN87_OPITP</name>
<evidence type="ECO:0000256" key="3">
    <source>
        <dbReference type="ARBA" id="ARBA00022729"/>
    </source>
</evidence>
<dbReference type="InterPro" id="IPR028082">
    <property type="entry name" value="Peripla_BP_I"/>
</dbReference>
<evidence type="ECO:0000256" key="2">
    <source>
        <dbReference type="ARBA" id="ARBA00007639"/>
    </source>
</evidence>
<dbReference type="GO" id="GO:0030246">
    <property type="term" value="F:carbohydrate binding"/>
    <property type="evidence" value="ECO:0007669"/>
    <property type="project" value="UniProtKB-ARBA"/>
</dbReference>
<dbReference type="STRING" id="452637.Oter_0165"/>
<dbReference type="SUPFAM" id="SSF53822">
    <property type="entry name" value="Periplasmic binding protein-like I"/>
    <property type="match status" value="1"/>
</dbReference>
<dbReference type="AlphaFoldDB" id="B1ZN87"/>
<dbReference type="HOGENOM" id="CLU_037628_3_3_0"/>
<evidence type="ECO:0000259" key="5">
    <source>
        <dbReference type="Pfam" id="PF13407"/>
    </source>
</evidence>
<feature type="domain" description="Periplasmic binding protein" evidence="5">
    <location>
        <begin position="25"/>
        <end position="281"/>
    </location>
</feature>
<feature type="signal peptide" evidence="4">
    <location>
        <begin position="1"/>
        <end position="21"/>
    </location>
</feature>
<dbReference type="KEGG" id="ote:Oter_0165"/>
<evidence type="ECO:0000313" key="6">
    <source>
        <dbReference type="EMBL" id="ACB73456.1"/>
    </source>
</evidence>
<dbReference type="GO" id="GO:0030313">
    <property type="term" value="C:cell envelope"/>
    <property type="evidence" value="ECO:0007669"/>
    <property type="project" value="UniProtKB-SubCell"/>
</dbReference>
<keyword evidence="7" id="KW-1185">Reference proteome</keyword>
<evidence type="ECO:0000256" key="1">
    <source>
        <dbReference type="ARBA" id="ARBA00004196"/>
    </source>
</evidence>
<dbReference type="Pfam" id="PF13407">
    <property type="entry name" value="Peripla_BP_4"/>
    <property type="match status" value="1"/>
</dbReference>
<dbReference type="Gene3D" id="3.40.50.2300">
    <property type="match status" value="2"/>
</dbReference>
<dbReference type="Proteomes" id="UP000007013">
    <property type="component" value="Chromosome"/>
</dbReference>
<comment type="similarity">
    <text evidence="2">Belongs to the bacterial solute-binding protein 2 family.</text>
</comment>
<dbReference type="eggNOG" id="COG1879">
    <property type="taxonomic scope" value="Bacteria"/>
</dbReference>